<dbReference type="HOGENOM" id="CLU_2284028_0_0_1"/>
<protein>
    <submittedName>
        <fullName evidence="1">Uncharacterized protein</fullName>
    </submittedName>
</protein>
<sequence length="102" mass="12063">MEDDGVVDYRMNIRVIHQPIEPNVSGLWVATFLVHSFRGYRVRGYVKYMVERGSAEKWTLTSTRLTDSARPSRLRLEGYKQMQSRKVELEETQCEMAWDRGY</sequence>
<feature type="non-terminal residue" evidence="1">
    <location>
        <position position="102"/>
    </location>
</feature>
<reference evidence="2" key="1">
    <citation type="journal article" date="2014" name="Proc. Natl. Acad. Sci. U.S.A.">
        <title>Extensive sampling of basidiomycete genomes demonstrates inadequacy of the white-rot/brown-rot paradigm for wood decay fungi.</title>
        <authorList>
            <person name="Riley R."/>
            <person name="Salamov A.A."/>
            <person name="Brown D.W."/>
            <person name="Nagy L.G."/>
            <person name="Floudas D."/>
            <person name="Held B.W."/>
            <person name="Levasseur A."/>
            <person name="Lombard V."/>
            <person name="Morin E."/>
            <person name="Otillar R."/>
            <person name="Lindquist E.A."/>
            <person name="Sun H."/>
            <person name="LaButti K.M."/>
            <person name="Schmutz J."/>
            <person name="Jabbour D."/>
            <person name="Luo H."/>
            <person name="Baker S.E."/>
            <person name="Pisabarro A.G."/>
            <person name="Walton J.D."/>
            <person name="Blanchette R.A."/>
            <person name="Henrissat B."/>
            <person name="Martin F."/>
            <person name="Cullen D."/>
            <person name="Hibbett D.S."/>
            <person name="Grigoriev I.V."/>
        </authorList>
    </citation>
    <scope>NUCLEOTIDE SEQUENCE [LARGE SCALE GENOMIC DNA]</scope>
    <source>
        <strain evidence="2">FD-172 SS1</strain>
    </source>
</reference>
<accession>A0A067LTM1</accession>
<dbReference type="EMBL" id="KL198237">
    <property type="protein sequence ID" value="KDQ05580.1"/>
    <property type="molecule type" value="Genomic_DNA"/>
</dbReference>
<keyword evidence="2" id="KW-1185">Reference proteome</keyword>
<dbReference type="InParanoid" id="A0A067LTM1"/>
<proteinExistence type="predicted"/>
<evidence type="ECO:0000313" key="2">
    <source>
        <dbReference type="Proteomes" id="UP000027195"/>
    </source>
</evidence>
<gene>
    <name evidence="1" type="ORF">BOTBODRAFT_40001</name>
</gene>
<organism evidence="1 2">
    <name type="scientific">Botryobasidium botryosum (strain FD-172 SS1)</name>
    <dbReference type="NCBI Taxonomy" id="930990"/>
    <lineage>
        <taxon>Eukaryota</taxon>
        <taxon>Fungi</taxon>
        <taxon>Dikarya</taxon>
        <taxon>Basidiomycota</taxon>
        <taxon>Agaricomycotina</taxon>
        <taxon>Agaricomycetes</taxon>
        <taxon>Cantharellales</taxon>
        <taxon>Botryobasidiaceae</taxon>
        <taxon>Botryobasidium</taxon>
    </lineage>
</organism>
<dbReference type="Proteomes" id="UP000027195">
    <property type="component" value="Unassembled WGS sequence"/>
</dbReference>
<evidence type="ECO:0000313" key="1">
    <source>
        <dbReference type="EMBL" id="KDQ05580.1"/>
    </source>
</evidence>
<dbReference type="AlphaFoldDB" id="A0A067LTM1"/>
<name>A0A067LTM1_BOTB1</name>